<accession>A0ABS0SWY1</accession>
<dbReference type="Pfam" id="PF00126">
    <property type="entry name" value="HTH_1"/>
    <property type="match status" value="1"/>
</dbReference>
<dbReference type="PANTHER" id="PTHR30118">
    <property type="entry name" value="HTH-TYPE TRANSCRIPTIONAL REGULATOR LEUO-RELATED"/>
    <property type="match status" value="1"/>
</dbReference>
<dbReference type="SUPFAM" id="SSF46785">
    <property type="entry name" value="Winged helix' DNA-binding domain"/>
    <property type="match status" value="1"/>
</dbReference>
<dbReference type="Gene3D" id="1.10.10.10">
    <property type="entry name" value="Winged helix-like DNA-binding domain superfamily/Winged helix DNA-binding domain"/>
    <property type="match status" value="1"/>
</dbReference>
<dbReference type="Pfam" id="PF03466">
    <property type="entry name" value="LysR_substrate"/>
    <property type="match status" value="1"/>
</dbReference>
<dbReference type="EMBL" id="JADWOX010000006">
    <property type="protein sequence ID" value="MBI1684093.1"/>
    <property type="molecule type" value="Genomic_DNA"/>
</dbReference>
<dbReference type="RefSeq" id="WP_198576021.1">
    <property type="nucleotide sequence ID" value="NZ_JADWOX010000006.1"/>
</dbReference>
<reference evidence="6 7" key="1">
    <citation type="submission" date="2020-11" db="EMBL/GenBank/DDBJ databases">
        <title>genome sequence of strain KACC 18849.</title>
        <authorList>
            <person name="Gao J."/>
            <person name="Zhang X."/>
        </authorList>
    </citation>
    <scope>NUCLEOTIDE SEQUENCE [LARGE SCALE GENOMIC DNA]</scope>
    <source>
        <strain evidence="6 7">KACC 18849</strain>
    </source>
</reference>
<organism evidence="6 7">
    <name type="scientific">Caulobacter hibisci</name>
    <dbReference type="NCBI Taxonomy" id="2035993"/>
    <lineage>
        <taxon>Bacteria</taxon>
        <taxon>Pseudomonadati</taxon>
        <taxon>Pseudomonadota</taxon>
        <taxon>Alphaproteobacteria</taxon>
        <taxon>Caulobacterales</taxon>
        <taxon>Caulobacteraceae</taxon>
        <taxon>Caulobacter</taxon>
    </lineage>
</organism>
<sequence>MRFQGLDLNLLVALDALLTEQNVSAAAENVHLSQSAMSSALNRLRDYFGDDLLSIQGRRMVLTPRAESLADPVRTALLHIRSTITTQPTFDPATAKRAFTLSASDYAQTVVVAPALARVREIAPGLSFDITAPGPAAQRALEQGELDIYLSLEQFAVADHPHAALFEDDYVVVAWKDNPLTQGGVDAALYFDLGHVSVQFGPARLPAFDEWFIKSARQPRKVEVTVPSFVMAPQFLIGTSRITTMHRRLAETFAATLPIAVFPVPFEIPKVRQVAQWHRFNERDEGIRWLVAQMRETAGEAPHKSNLSNLFTV</sequence>
<evidence type="ECO:0000313" key="6">
    <source>
        <dbReference type="EMBL" id="MBI1684093.1"/>
    </source>
</evidence>
<name>A0ABS0SWY1_9CAUL</name>
<evidence type="ECO:0000256" key="2">
    <source>
        <dbReference type="ARBA" id="ARBA00023015"/>
    </source>
</evidence>
<dbReference type="PANTHER" id="PTHR30118:SF6">
    <property type="entry name" value="HTH-TYPE TRANSCRIPTIONAL REGULATOR LEUO"/>
    <property type="match status" value="1"/>
</dbReference>
<keyword evidence="7" id="KW-1185">Reference proteome</keyword>
<dbReference type="InterPro" id="IPR000847">
    <property type="entry name" value="LysR_HTH_N"/>
</dbReference>
<dbReference type="InterPro" id="IPR036388">
    <property type="entry name" value="WH-like_DNA-bd_sf"/>
</dbReference>
<comment type="similarity">
    <text evidence="1">Belongs to the LysR transcriptional regulatory family.</text>
</comment>
<protein>
    <submittedName>
        <fullName evidence="6">LysR family transcriptional regulator</fullName>
    </submittedName>
</protein>
<keyword evidence="4" id="KW-0804">Transcription</keyword>
<evidence type="ECO:0000313" key="7">
    <source>
        <dbReference type="Proteomes" id="UP000639859"/>
    </source>
</evidence>
<feature type="domain" description="HTH lysR-type" evidence="5">
    <location>
        <begin position="6"/>
        <end position="63"/>
    </location>
</feature>
<dbReference type="InterPro" id="IPR036390">
    <property type="entry name" value="WH_DNA-bd_sf"/>
</dbReference>
<keyword evidence="2" id="KW-0805">Transcription regulation</keyword>
<gene>
    <name evidence="6" type="ORF">I4Q42_10475</name>
</gene>
<dbReference type="InterPro" id="IPR005119">
    <property type="entry name" value="LysR_subst-bd"/>
</dbReference>
<evidence type="ECO:0000259" key="5">
    <source>
        <dbReference type="PROSITE" id="PS50931"/>
    </source>
</evidence>
<evidence type="ECO:0000256" key="4">
    <source>
        <dbReference type="ARBA" id="ARBA00023163"/>
    </source>
</evidence>
<dbReference type="Proteomes" id="UP000639859">
    <property type="component" value="Unassembled WGS sequence"/>
</dbReference>
<dbReference type="SUPFAM" id="SSF53850">
    <property type="entry name" value="Periplasmic binding protein-like II"/>
    <property type="match status" value="1"/>
</dbReference>
<evidence type="ECO:0000256" key="1">
    <source>
        <dbReference type="ARBA" id="ARBA00009437"/>
    </source>
</evidence>
<dbReference type="PROSITE" id="PS50931">
    <property type="entry name" value="HTH_LYSR"/>
    <property type="match status" value="1"/>
</dbReference>
<proteinExistence type="inferred from homology"/>
<comment type="caution">
    <text evidence="6">The sequence shown here is derived from an EMBL/GenBank/DDBJ whole genome shotgun (WGS) entry which is preliminary data.</text>
</comment>
<dbReference type="InterPro" id="IPR050389">
    <property type="entry name" value="LysR-type_TF"/>
</dbReference>
<dbReference type="PRINTS" id="PR00039">
    <property type="entry name" value="HTHLYSR"/>
</dbReference>
<keyword evidence="3" id="KW-0238">DNA-binding</keyword>
<dbReference type="Gene3D" id="3.40.190.10">
    <property type="entry name" value="Periplasmic binding protein-like II"/>
    <property type="match status" value="2"/>
</dbReference>
<evidence type="ECO:0000256" key="3">
    <source>
        <dbReference type="ARBA" id="ARBA00023125"/>
    </source>
</evidence>